<name>A0A6J6N4F2_9ZZZZ</name>
<evidence type="ECO:0000256" key="1">
    <source>
        <dbReference type="SAM" id="Phobius"/>
    </source>
</evidence>
<keyword evidence="1" id="KW-0812">Transmembrane</keyword>
<evidence type="ECO:0000313" key="2">
    <source>
        <dbReference type="EMBL" id="CAB4681036.1"/>
    </source>
</evidence>
<dbReference type="EMBL" id="CAEZXL010000026">
    <property type="protein sequence ID" value="CAB4681036.1"/>
    <property type="molecule type" value="Genomic_DNA"/>
</dbReference>
<protein>
    <submittedName>
        <fullName evidence="2">Unannotated protein</fullName>
    </submittedName>
</protein>
<accession>A0A6J6N4F2</accession>
<feature type="transmembrane region" description="Helical" evidence="1">
    <location>
        <begin position="21"/>
        <end position="40"/>
    </location>
</feature>
<reference evidence="2" key="1">
    <citation type="submission" date="2020-05" db="EMBL/GenBank/DDBJ databases">
        <authorList>
            <person name="Chiriac C."/>
            <person name="Salcher M."/>
            <person name="Ghai R."/>
            <person name="Kavagutti S V."/>
        </authorList>
    </citation>
    <scope>NUCLEOTIDE SEQUENCE</scope>
</reference>
<keyword evidence="1" id="KW-1133">Transmembrane helix</keyword>
<keyword evidence="1" id="KW-0472">Membrane</keyword>
<proteinExistence type="predicted"/>
<feature type="transmembrane region" description="Helical" evidence="1">
    <location>
        <begin position="68"/>
        <end position="86"/>
    </location>
</feature>
<sequence length="95" mass="10534">MFEGLDQNTMAIVLASNRNTHAVRALGLWLFTSVNTLFIWSNLSNLAQRTAINCKEYYSDCGASGWDTLSWIVISVGLSLGVYFGVKELNKSAIR</sequence>
<organism evidence="2">
    <name type="scientific">freshwater metagenome</name>
    <dbReference type="NCBI Taxonomy" id="449393"/>
    <lineage>
        <taxon>unclassified sequences</taxon>
        <taxon>metagenomes</taxon>
        <taxon>ecological metagenomes</taxon>
    </lineage>
</organism>
<gene>
    <name evidence="2" type="ORF">UFOPK2373_00254</name>
</gene>
<dbReference type="AlphaFoldDB" id="A0A6J6N4F2"/>